<dbReference type="PANTHER" id="PTHR38098">
    <property type="entry name" value="LPS-ASSEMBLY LIPOPROTEIN LPTE"/>
    <property type="match status" value="1"/>
</dbReference>
<gene>
    <name evidence="6" type="primary">lptE</name>
    <name evidence="7" type="ORF">AX660_03885</name>
</gene>
<dbReference type="EMBL" id="LSNE01000002">
    <property type="protein sequence ID" value="KXI30863.1"/>
    <property type="molecule type" value="Genomic_DNA"/>
</dbReference>
<protein>
    <recommendedName>
        <fullName evidence="6">LPS-assembly lipoprotein LptE</fullName>
    </recommendedName>
</protein>
<keyword evidence="2 6" id="KW-0472">Membrane</keyword>
<evidence type="ECO:0000313" key="8">
    <source>
        <dbReference type="Proteomes" id="UP000070299"/>
    </source>
</evidence>
<reference evidence="8" key="1">
    <citation type="submission" date="2016-02" db="EMBL/GenBank/DDBJ databases">
        <authorList>
            <person name="Schultz-Johansen M."/>
            <person name="Glaring M.A."/>
            <person name="Bech P.K."/>
            <person name="Stougaard P."/>
        </authorList>
    </citation>
    <scope>NUCLEOTIDE SEQUENCE [LARGE SCALE GENOMIC DNA]</scope>
    <source>
        <strain evidence="8">S66</strain>
    </source>
</reference>
<evidence type="ECO:0000256" key="4">
    <source>
        <dbReference type="ARBA" id="ARBA00023237"/>
    </source>
</evidence>
<accession>A0A136A6L1</accession>
<dbReference type="PANTHER" id="PTHR38098:SF1">
    <property type="entry name" value="LPS-ASSEMBLY LIPOPROTEIN LPTE"/>
    <property type="match status" value="1"/>
</dbReference>
<dbReference type="GO" id="GO:1990351">
    <property type="term" value="C:transporter complex"/>
    <property type="evidence" value="ECO:0007669"/>
    <property type="project" value="TreeGrafter"/>
</dbReference>
<evidence type="ECO:0000256" key="1">
    <source>
        <dbReference type="ARBA" id="ARBA00022729"/>
    </source>
</evidence>
<proteinExistence type="inferred from homology"/>
<dbReference type="HAMAP" id="MF_01186">
    <property type="entry name" value="LPS_assembly_LptE"/>
    <property type="match status" value="1"/>
</dbReference>
<comment type="similarity">
    <text evidence="6">Belongs to the LptE lipoprotein family.</text>
</comment>
<dbReference type="STRING" id="1799789.AX660_03885"/>
<dbReference type="Proteomes" id="UP000070299">
    <property type="component" value="Unassembled WGS sequence"/>
</dbReference>
<keyword evidence="4 6" id="KW-0998">Cell outer membrane</keyword>
<keyword evidence="5 6" id="KW-0449">Lipoprotein</keyword>
<dbReference type="GO" id="GO:0043165">
    <property type="term" value="P:Gram-negative-bacterium-type cell outer membrane assembly"/>
    <property type="evidence" value="ECO:0007669"/>
    <property type="project" value="UniProtKB-UniRule"/>
</dbReference>
<organism evidence="7 8">
    <name type="scientific">Paraglaciecola hydrolytica</name>
    <dbReference type="NCBI Taxonomy" id="1799789"/>
    <lineage>
        <taxon>Bacteria</taxon>
        <taxon>Pseudomonadati</taxon>
        <taxon>Pseudomonadota</taxon>
        <taxon>Gammaproteobacteria</taxon>
        <taxon>Alteromonadales</taxon>
        <taxon>Alteromonadaceae</taxon>
        <taxon>Paraglaciecola</taxon>
    </lineage>
</organism>
<comment type="subcellular location">
    <subcellularLocation>
        <location evidence="6">Cell outer membrane</location>
        <topology evidence="6">Lipid-anchor</topology>
    </subcellularLocation>
</comment>
<dbReference type="GO" id="GO:0001530">
    <property type="term" value="F:lipopolysaccharide binding"/>
    <property type="evidence" value="ECO:0007669"/>
    <property type="project" value="TreeGrafter"/>
</dbReference>
<dbReference type="Pfam" id="PF04390">
    <property type="entry name" value="LptE"/>
    <property type="match status" value="1"/>
</dbReference>
<dbReference type="AlphaFoldDB" id="A0A136A6L1"/>
<comment type="caution">
    <text evidence="7">The sequence shown here is derived from an EMBL/GenBank/DDBJ whole genome shotgun (WGS) entry which is preliminary data.</text>
</comment>
<dbReference type="InterPro" id="IPR007485">
    <property type="entry name" value="LPS_assembly_LptE"/>
</dbReference>
<sequence length="175" mass="19673">MLKQIIKCMIVGSLVFVLSACGFSLRGDFSLPASIQNLQLSNSGHDAALKRTLEKRLKHYKLNMLDKNITDTPADLSIILLPDELDRRLLSLFSTGQVAEYELVYTVKYLMQFAGHASQSVTFTVTREYQDDPDAVLAKSRELDLVVSEMRQQAADRIIRQISSYYANLATVPVQ</sequence>
<keyword evidence="1 6" id="KW-0732">Signal</keyword>
<evidence type="ECO:0000256" key="2">
    <source>
        <dbReference type="ARBA" id="ARBA00023136"/>
    </source>
</evidence>
<dbReference type="GO" id="GO:0009279">
    <property type="term" value="C:cell outer membrane"/>
    <property type="evidence" value="ECO:0007669"/>
    <property type="project" value="UniProtKB-SubCell"/>
</dbReference>
<evidence type="ECO:0000256" key="3">
    <source>
        <dbReference type="ARBA" id="ARBA00023139"/>
    </source>
</evidence>
<evidence type="ECO:0000256" key="5">
    <source>
        <dbReference type="ARBA" id="ARBA00023288"/>
    </source>
</evidence>
<name>A0A136A6L1_9ALTE</name>
<comment type="function">
    <text evidence="6">Together with LptD, is involved in the assembly of lipopolysaccharide (LPS) at the surface of the outer membrane. Required for the proper assembly of LptD. Binds LPS and may serve as the LPS recognition site at the outer membrane.</text>
</comment>
<dbReference type="PROSITE" id="PS51257">
    <property type="entry name" value="PROKAR_LIPOPROTEIN"/>
    <property type="match status" value="1"/>
</dbReference>
<evidence type="ECO:0000313" key="7">
    <source>
        <dbReference type="EMBL" id="KXI30863.1"/>
    </source>
</evidence>
<keyword evidence="8" id="KW-1185">Reference proteome</keyword>
<comment type="subunit">
    <text evidence="6">Component of the lipopolysaccharide transport and assembly complex. Interacts with LptD.</text>
</comment>
<dbReference type="GO" id="GO:0015920">
    <property type="term" value="P:lipopolysaccharide transport"/>
    <property type="evidence" value="ECO:0007669"/>
    <property type="project" value="TreeGrafter"/>
</dbReference>
<evidence type="ECO:0000256" key="6">
    <source>
        <dbReference type="HAMAP-Rule" id="MF_01186"/>
    </source>
</evidence>
<dbReference type="Gene3D" id="3.30.160.150">
    <property type="entry name" value="Lipoprotein like domain"/>
    <property type="match status" value="1"/>
</dbReference>
<keyword evidence="3 6" id="KW-0564">Palmitate</keyword>